<evidence type="ECO:0000313" key="2">
    <source>
        <dbReference type="Proteomes" id="UP000324800"/>
    </source>
</evidence>
<evidence type="ECO:0000313" key="1">
    <source>
        <dbReference type="EMBL" id="KAA6399293.1"/>
    </source>
</evidence>
<name>A0A5J4WWZ1_9EUKA</name>
<dbReference type="EMBL" id="SNRW01000782">
    <property type="protein sequence ID" value="KAA6399293.1"/>
    <property type="molecule type" value="Genomic_DNA"/>
</dbReference>
<protein>
    <recommendedName>
        <fullName evidence="3">Reverse transcriptase domain-containing protein</fullName>
    </recommendedName>
</protein>
<reference evidence="1 2" key="1">
    <citation type="submission" date="2019-03" db="EMBL/GenBank/DDBJ databases">
        <title>Single cell metagenomics reveals metabolic interactions within the superorganism composed of flagellate Streblomastix strix and complex community of Bacteroidetes bacteria on its surface.</title>
        <authorList>
            <person name="Treitli S.C."/>
            <person name="Kolisko M."/>
            <person name="Husnik F."/>
            <person name="Keeling P."/>
            <person name="Hampl V."/>
        </authorList>
    </citation>
    <scope>NUCLEOTIDE SEQUENCE [LARGE SCALE GENOMIC DNA]</scope>
    <source>
        <strain evidence="1">ST1C</strain>
    </source>
</reference>
<proteinExistence type="predicted"/>
<accession>A0A5J4WWZ1</accession>
<evidence type="ECO:0008006" key="3">
    <source>
        <dbReference type="Google" id="ProtNLM"/>
    </source>
</evidence>
<comment type="caution">
    <text evidence="1">The sequence shown here is derived from an EMBL/GenBank/DDBJ whole genome shotgun (WGS) entry which is preliminary data.</text>
</comment>
<sequence length="81" mass="9073">MPFGVTSASQTFAKTLKPVIDEAPKICHSMIFANDDDISTLNAKLPPYAFPSSSAAITLSQISQNYSRYIKVELHKFRLYF</sequence>
<gene>
    <name evidence="1" type="ORF">EZS28_005178</name>
</gene>
<organism evidence="1 2">
    <name type="scientific">Streblomastix strix</name>
    <dbReference type="NCBI Taxonomy" id="222440"/>
    <lineage>
        <taxon>Eukaryota</taxon>
        <taxon>Metamonada</taxon>
        <taxon>Preaxostyla</taxon>
        <taxon>Oxymonadida</taxon>
        <taxon>Streblomastigidae</taxon>
        <taxon>Streblomastix</taxon>
    </lineage>
</organism>
<dbReference type="Proteomes" id="UP000324800">
    <property type="component" value="Unassembled WGS sequence"/>
</dbReference>
<dbReference type="AlphaFoldDB" id="A0A5J4WWZ1"/>